<dbReference type="EMBL" id="BSXG01000259">
    <property type="protein sequence ID" value="GME34948.1"/>
    <property type="molecule type" value="Genomic_DNA"/>
</dbReference>
<proteinExistence type="predicted"/>
<dbReference type="Proteomes" id="UP001165186">
    <property type="component" value="Unassembled WGS sequence"/>
</dbReference>
<keyword evidence="2" id="KW-1185">Reference proteome</keyword>
<comment type="caution">
    <text evidence="1">The sequence shown here is derived from an EMBL/GenBank/DDBJ whole genome shotgun (WGS) entry which is preliminary data.</text>
</comment>
<gene>
    <name evidence="1" type="primary">g5627</name>
    <name evidence="1" type="ORF">NpPPO83_00005627</name>
</gene>
<accession>A0ACB5SCL3</accession>
<sequence length="626" mass="68811">MGAARSWAFRRTPSVDPNTRIFNSGLLYMAQNAHTGDLFLGGEETPLESIFNSNDGEVCDVALAHLEKSLTTNLQGVSNSEVKSKWSGIMAFTNDGLPFVGRLPESATGRPEGREWISAGFNGYGMGNCWFRHHSDDPDAPLNWSKRRKYVTFGVVCFYTLMAFVLLDIGTVIWASLNEELGITFEDLNNSFAANTAGLAVGCILFIPVAIKFGRRPVYIASCAVMLASAIWQAKLRTTWEIIVANVMSGLAGAVSESIVQMTIADLFYVHQRATVNSIYVLMVSIGTFLAPVAAGYSAVAQGWRWIWWWSAIFLSVSLMAFVFLYEESKYIQRLPAQIIEPIVVEASSKNGKASSRDEMRRQSHAPGDAEVLPRKGLRERFAFYTPTPGGSISYFRLIYRLLVILVTLPAVAYTALIYGSLLSWFSIVLTTLSTYFAYPPYNFDSAGIGLLNLAPFAGCFIGSIFGGPVNDWLILYLSRRNGGIFEPEMRLWMALPGIVVTPAGILLYGYSLAEGQPWIIPCVGLAFFGLGFTLMADTSLTYAIDCYQDIIGDALVGVAFVRNGLATVMVFALTPWVEGLRLQGLFLSVGCLALAINLTTIPIIIWGKTLRQATANRYHLLARHT</sequence>
<protein>
    <submittedName>
        <fullName evidence="1">MFS transporter</fullName>
    </submittedName>
</protein>
<reference evidence="1" key="1">
    <citation type="submission" date="2024-09" db="EMBL/GenBank/DDBJ databases">
        <title>Draft Genome Sequences of Neofusicoccum parvum.</title>
        <authorList>
            <person name="Ashida A."/>
            <person name="Camagna M."/>
            <person name="Tanaka A."/>
            <person name="Takemoto D."/>
        </authorList>
    </citation>
    <scope>NUCLEOTIDE SEQUENCE</scope>
    <source>
        <strain evidence="1">PPO83</strain>
    </source>
</reference>
<evidence type="ECO:0000313" key="1">
    <source>
        <dbReference type="EMBL" id="GME34948.1"/>
    </source>
</evidence>
<name>A0ACB5SCL3_9PEZI</name>
<evidence type="ECO:0000313" key="2">
    <source>
        <dbReference type="Proteomes" id="UP001165186"/>
    </source>
</evidence>
<organism evidence="1 2">
    <name type="scientific">Neofusicoccum parvum</name>
    <dbReference type="NCBI Taxonomy" id="310453"/>
    <lineage>
        <taxon>Eukaryota</taxon>
        <taxon>Fungi</taxon>
        <taxon>Dikarya</taxon>
        <taxon>Ascomycota</taxon>
        <taxon>Pezizomycotina</taxon>
        <taxon>Dothideomycetes</taxon>
        <taxon>Dothideomycetes incertae sedis</taxon>
        <taxon>Botryosphaeriales</taxon>
        <taxon>Botryosphaeriaceae</taxon>
        <taxon>Neofusicoccum</taxon>
    </lineage>
</organism>